<protein>
    <recommendedName>
        <fullName evidence="5">Secreted protein</fullName>
    </recommendedName>
</protein>
<proteinExistence type="predicted"/>
<evidence type="ECO:0000313" key="3">
    <source>
        <dbReference type="EMBL" id="MCJ0974850.1"/>
    </source>
</evidence>
<feature type="chain" id="PRO_5040717690" description="Secreted protein" evidence="2">
    <location>
        <begin position="21"/>
        <end position="100"/>
    </location>
</feature>
<name>A0A9X1W5X0_9GAMM</name>
<feature type="region of interest" description="Disordered" evidence="1">
    <location>
        <begin position="18"/>
        <end position="100"/>
    </location>
</feature>
<dbReference type="AlphaFoldDB" id="A0A9X1W5X0"/>
<evidence type="ECO:0000313" key="4">
    <source>
        <dbReference type="Proteomes" id="UP001139682"/>
    </source>
</evidence>
<evidence type="ECO:0000256" key="1">
    <source>
        <dbReference type="SAM" id="MobiDB-lite"/>
    </source>
</evidence>
<feature type="compositionally biased region" description="Basic and acidic residues" evidence="1">
    <location>
        <begin position="29"/>
        <end position="55"/>
    </location>
</feature>
<dbReference type="EMBL" id="JALGRD010000008">
    <property type="protein sequence ID" value="MCJ0974850.1"/>
    <property type="molecule type" value="Genomic_DNA"/>
</dbReference>
<keyword evidence="4" id="KW-1185">Reference proteome</keyword>
<accession>A0A9X1W5X0</accession>
<keyword evidence="2" id="KW-0732">Signal</keyword>
<comment type="caution">
    <text evidence="3">The sequence shown here is derived from an EMBL/GenBank/DDBJ whole genome shotgun (WGS) entry which is preliminary data.</text>
</comment>
<feature type="compositionally biased region" description="Pro residues" evidence="1">
    <location>
        <begin position="57"/>
        <end position="72"/>
    </location>
</feature>
<evidence type="ECO:0008006" key="5">
    <source>
        <dbReference type="Google" id="ProtNLM"/>
    </source>
</evidence>
<feature type="compositionally biased region" description="Low complexity" evidence="1">
    <location>
        <begin position="18"/>
        <end position="27"/>
    </location>
</feature>
<gene>
    <name evidence="3" type="ORF">MST27_15870</name>
</gene>
<evidence type="ECO:0000256" key="2">
    <source>
        <dbReference type="SAM" id="SignalP"/>
    </source>
</evidence>
<dbReference type="RefSeq" id="WP_243606906.1">
    <property type="nucleotide sequence ID" value="NZ_JALGRD010000008.1"/>
</dbReference>
<reference evidence="3" key="1">
    <citation type="submission" date="2022-03" db="EMBL/GenBank/DDBJ databases">
        <title>Pseudomonas marianensis sp. nov., a marine bacterium isolated from deep-sea sediments of the Mariana Trench.</title>
        <authorList>
            <person name="Wei Y."/>
        </authorList>
    </citation>
    <scope>NUCLEOTIDE SEQUENCE</scope>
    <source>
        <strain evidence="3">PS1</strain>
    </source>
</reference>
<dbReference type="Proteomes" id="UP001139682">
    <property type="component" value="Unassembled WGS sequence"/>
</dbReference>
<feature type="signal peptide" evidence="2">
    <location>
        <begin position="1"/>
        <end position="20"/>
    </location>
</feature>
<sequence length="100" mass="10480">MNTHVLLLAIGLLLTGNALATGTGPTLPEKSRDHPLDNREPRQEVIEQPRGDESSQPRPPTLESPPAVPPVEPTERRAPGTAPEHPAGEAGGPDDSTPSS</sequence>
<organism evidence="3 4">
    <name type="scientific">Stutzerimonas marianensis</name>
    <dbReference type="NCBI Taxonomy" id="2929513"/>
    <lineage>
        <taxon>Bacteria</taxon>
        <taxon>Pseudomonadati</taxon>
        <taxon>Pseudomonadota</taxon>
        <taxon>Gammaproteobacteria</taxon>
        <taxon>Pseudomonadales</taxon>
        <taxon>Pseudomonadaceae</taxon>
        <taxon>Stutzerimonas</taxon>
    </lineage>
</organism>